<dbReference type="PROSITE" id="PS51257">
    <property type="entry name" value="PROKAR_LIPOPROTEIN"/>
    <property type="match status" value="1"/>
</dbReference>
<dbReference type="EMBL" id="PJLB01000009">
    <property type="protein sequence ID" value="PND02056.1"/>
    <property type="molecule type" value="Genomic_DNA"/>
</dbReference>
<dbReference type="GeneID" id="60880615"/>
<evidence type="ECO:0000313" key="2">
    <source>
        <dbReference type="Proteomes" id="UP000236075"/>
    </source>
</evidence>
<protein>
    <recommendedName>
        <fullName evidence="3">Lipocalin-like domain-containing protein</fullName>
    </recommendedName>
</protein>
<organism evidence="1 2">
    <name type="scientific">Akkermansia muciniphila</name>
    <dbReference type="NCBI Taxonomy" id="239935"/>
    <lineage>
        <taxon>Bacteria</taxon>
        <taxon>Pseudomonadati</taxon>
        <taxon>Verrucomicrobiota</taxon>
        <taxon>Verrucomicrobiia</taxon>
        <taxon>Verrucomicrobiales</taxon>
        <taxon>Akkermansiaceae</taxon>
        <taxon>Akkermansia</taxon>
    </lineage>
</organism>
<dbReference type="RefSeq" id="WP_102742127.1">
    <property type="nucleotide sequence ID" value="NZ_AP021898.1"/>
</dbReference>
<accession>A0AAX0WJ44</accession>
<reference evidence="1 2" key="1">
    <citation type="journal article" date="2017" name="BMC Genomics">
        <title>Genome sequencing of 39 Akkermansia muciniphila isolates reveals its population structure, genomic and functional diverisity, and global distribution in mammalian gut microbiotas.</title>
        <authorList>
            <person name="Guo X."/>
            <person name="Li S."/>
            <person name="Zhang J."/>
            <person name="Wu F."/>
            <person name="Li X."/>
            <person name="Wu D."/>
            <person name="Zhang M."/>
            <person name="Ou Z."/>
            <person name="Jie Z."/>
            <person name="Yan Q."/>
            <person name="Li P."/>
            <person name="Yi J."/>
            <person name="Peng Y."/>
        </authorList>
    </citation>
    <scope>NUCLEOTIDE SEQUENCE [LARGE SCALE GENOMIC DNA]</scope>
    <source>
        <strain evidence="1 2">GP28</strain>
    </source>
</reference>
<comment type="caution">
    <text evidence="1">The sequence shown here is derived from an EMBL/GenBank/DDBJ whole genome shotgun (WGS) entry which is preliminary data.</text>
</comment>
<evidence type="ECO:0008006" key="3">
    <source>
        <dbReference type="Google" id="ProtNLM"/>
    </source>
</evidence>
<dbReference type="Proteomes" id="UP000236075">
    <property type="component" value="Unassembled WGS sequence"/>
</dbReference>
<name>A0AAX0WJ44_9BACT</name>
<sequence length="143" mass="16702">MINKTIYIYFLFFLIFLTSCDQGKIKNSNQCLGEWKLLDDDSHKKSFILKENGKVEFNNLSIKDIAGSEEEQIPKAGTWKLVLDESKGSFLEIWFSRDGGEYGQGGKLVKKKELEVWFTVGDPDDFKWKRFRLVNPYYANRVK</sequence>
<gene>
    <name evidence="1" type="ORF">CXT95_09125</name>
</gene>
<dbReference type="AlphaFoldDB" id="A0AAX0WJ44"/>
<proteinExistence type="predicted"/>
<evidence type="ECO:0000313" key="1">
    <source>
        <dbReference type="EMBL" id="PND02056.1"/>
    </source>
</evidence>